<feature type="transmembrane region" description="Helical" evidence="5">
    <location>
        <begin position="273"/>
        <end position="294"/>
    </location>
</feature>
<comment type="caution">
    <text evidence="7">The sequence shown here is derived from an EMBL/GenBank/DDBJ whole genome shotgun (WGS) entry which is preliminary data.</text>
</comment>
<feature type="transmembrane region" description="Helical" evidence="5">
    <location>
        <begin position="179"/>
        <end position="203"/>
    </location>
</feature>
<dbReference type="EMBL" id="LGSS01000008">
    <property type="protein sequence ID" value="KNF08292.1"/>
    <property type="molecule type" value="Genomic_DNA"/>
</dbReference>
<accession>A0A0L0WA28</accession>
<evidence type="ECO:0000259" key="6">
    <source>
        <dbReference type="Pfam" id="PF12698"/>
    </source>
</evidence>
<evidence type="ECO:0000256" key="5">
    <source>
        <dbReference type="SAM" id="Phobius"/>
    </source>
</evidence>
<dbReference type="RefSeq" id="WP_050355394.1">
    <property type="nucleotide sequence ID" value="NZ_LGSS01000008.1"/>
</dbReference>
<evidence type="ECO:0000256" key="1">
    <source>
        <dbReference type="ARBA" id="ARBA00004141"/>
    </source>
</evidence>
<evidence type="ECO:0000313" key="7">
    <source>
        <dbReference type="EMBL" id="KNF08292.1"/>
    </source>
</evidence>
<keyword evidence="4 5" id="KW-0472">Membrane</keyword>
<evidence type="ECO:0000256" key="3">
    <source>
        <dbReference type="ARBA" id="ARBA00022989"/>
    </source>
</evidence>
<protein>
    <submittedName>
        <fullName evidence="7">ABC-type Na+ efflux pump, permease component</fullName>
    </submittedName>
</protein>
<dbReference type="GO" id="GO:0140359">
    <property type="term" value="F:ABC-type transporter activity"/>
    <property type="evidence" value="ECO:0007669"/>
    <property type="project" value="InterPro"/>
</dbReference>
<dbReference type="GO" id="GO:0016020">
    <property type="term" value="C:membrane"/>
    <property type="evidence" value="ECO:0007669"/>
    <property type="project" value="UniProtKB-SubCell"/>
</dbReference>
<feature type="domain" description="ABC-2 type transporter transmembrane" evidence="6">
    <location>
        <begin position="21"/>
        <end position="375"/>
    </location>
</feature>
<dbReference type="OrthoDB" id="5486437at2"/>
<dbReference type="Pfam" id="PF12698">
    <property type="entry name" value="ABC2_membrane_3"/>
    <property type="match status" value="1"/>
</dbReference>
<dbReference type="Proteomes" id="UP000037267">
    <property type="component" value="Unassembled WGS sequence"/>
</dbReference>
<feature type="transmembrane region" description="Helical" evidence="5">
    <location>
        <begin position="24"/>
        <end position="46"/>
    </location>
</feature>
<keyword evidence="2 5" id="KW-0812">Transmembrane</keyword>
<dbReference type="AlphaFoldDB" id="A0A0L0WA28"/>
<keyword evidence="3 5" id="KW-1133">Transmembrane helix</keyword>
<feature type="transmembrane region" description="Helical" evidence="5">
    <location>
        <begin position="306"/>
        <end position="325"/>
    </location>
</feature>
<dbReference type="STRING" id="1503.CLPU_8c00570"/>
<dbReference type="Gene3D" id="3.40.1710.10">
    <property type="entry name" value="abc type-2 transporter like domain"/>
    <property type="match status" value="1"/>
</dbReference>
<evidence type="ECO:0000256" key="4">
    <source>
        <dbReference type="ARBA" id="ARBA00023136"/>
    </source>
</evidence>
<gene>
    <name evidence="7" type="ORF">CLPU_8c00570</name>
</gene>
<dbReference type="PANTHER" id="PTHR43471:SF3">
    <property type="entry name" value="ABC TRANSPORTER PERMEASE PROTEIN NATB"/>
    <property type="match status" value="1"/>
</dbReference>
<sequence length="390" mass="43318">MLFKYIRIVLMKELKDIFRDKKTVISQILIPIIIFPIIAFVMGLAMSDFEKDGKEPVQIALVGENNSLYNYLSNNKDIKVVNTNDPNKALEKLDIKAIVNIDNDFDKSIQSGYKGNIKITYNQTSQKSSSAYGRLQVILQQYSANILNQRLQSKGIDTSLLEPLNIETKSVSKEDGQNIMMFSLIAPMILVIWSAVGGIASAVDLGAGEKERQTLEPLFTTKASRTSILAGKYLAVVLSSILGTIASIIGFVIATKINPNFAGEGVKMQPLFIVVAILSCIALTLVFSGIELAISFYARNFKEGQTYLAPMTFIAMVPAYFGMFLDGQSIPKYYFHIPIVNIIALMKESIVNVINVNHIMIVVGWIVLYLVVSLLFTTNMLKKESVLFRN</sequence>
<reference evidence="8" key="1">
    <citation type="submission" date="2015-07" db="EMBL/GenBank/DDBJ databases">
        <title>Draft genome sequence of the purine-degrading Gottschalkia purinilyticum DSM 1384 (formerly Clostridium purinilyticum).</title>
        <authorList>
            <person name="Poehlein A."/>
            <person name="Schiel-Bengelsdorf B."/>
            <person name="Bengelsdorf F.R."/>
            <person name="Daniel R."/>
            <person name="Duerre P."/>
        </authorList>
    </citation>
    <scope>NUCLEOTIDE SEQUENCE [LARGE SCALE GENOMIC DNA]</scope>
    <source>
        <strain evidence="8">DSM 1384</strain>
    </source>
</reference>
<dbReference type="PANTHER" id="PTHR43471">
    <property type="entry name" value="ABC TRANSPORTER PERMEASE"/>
    <property type="match status" value="1"/>
</dbReference>
<evidence type="ECO:0000313" key="8">
    <source>
        <dbReference type="Proteomes" id="UP000037267"/>
    </source>
</evidence>
<keyword evidence="8" id="KW-1185">Reference proteome</keyword>
<comment type="subcellular location">
    <subcellularLocation>
        <location evidence="1">Membrane</location>
        <topology evidence="1">Multi-pass membrane protein</topology>
    </subcellularLocation>
</comment>
<evidence type="ECO:0000256" key="2">
    <source>
        <dbReference type="ARBA" id="ARBA00022692"/>
    </source>
</evidence>
<feature type="transmembrane region" description="Helical" evidence="5">
    <location>
        <begin position="359"/>
        <end position="381"/>
    </location>
</feature>
<dbReference type="InterPro" id="IPR013525">
    <property type="entry name" value="ABC2_TM"/>
</dbReference>
<name>A0A0L0WA28_GOTPU</name>
<organism evidence="7 8">
    <name type="scientific">Gottschalkia purinilytica</name>
    <name type="common">Clostridium purinilyticum</name>
    <dbReference type="NCBI Taxonomy" id="1503"/>
    <lineage>
        <taxon>Bacteria</taxon>
        <taxon>Bacillati</taxon>
        <taxon>Bacillota</taxon>
        <taxon>Tissierellia</taxon>
        <taxon>Tissierellales</taxon>
        <taxon>Gottschalkiaceae</taxon>
        <taxon>Gottschalkia</taxon>
    </lineage>
</organism>
<feature type="transmembrane region" description="Helical" evidence="5">
    <location>
        <begin position="233"/>
        <end position="253"/>
    </location>
</feature>
<proteinExistence type="predicted"/>